<dbReference type="Proteomes" id="UP000320496">
    <property type="component" value="Chromosome"/>
</dbReference>
<dbReference type="KEGG" id="mri:Mal4_24540"/>
<dbReference type="AlphaFoldDB" id="A0A517Z6L0"/>
<accession>A0A517Z6L0</accession>
<protein>
    <submittedName>
        <fullName evidence="3">GDSL-like Lipase/Acylhydrolase</fullName>
    </submittedName>
</protein>
<organism evidence="3 4">
    <name type="scientific">Maioricimonas rarisocia</name>
    <dbReference type="NCBI Taxonomy" id="2528026"/>
    <lineage>
        <taxon>Bacteria</taxon>
        <taxon>Pseudomonadati</taxon>
        <taxon>Planctomycetota</taxon>
        <taxon>Planctomycetia</taxon>
        <taxon>Planctomycetales</taxon>
        <taxon>Planctomycetaceae</taxon>
        <taxon>Maioricimonas</taxon>
    </lineage>
</organism>
<reference evidence="3 4" key="1">
    <citation type="submission" date="2019-02" db="EMBL/GenBank/DDBJ databases">
        <title>Deep-cultivation of Planctomycetes and their phenomic and genomic characterization uncovers novel biology.</title>
        <authorList>
            <person name="Wiegand S."/>
            <person name="Jogler M."/>
            <person name="Boedeker C."/>
            <person name="Pinto D."/>
            <person name="Vollmers J."/>
            <person name="Rivas-Marin E."/>
            <person name="Kohn T."/>
            <person name="Peeters S.H."/>
            <person name="Heuer A."/>
            <person name="Rast P."/>
            <person name="Oberbeckmann S."/>
            <person name="Bunk B."/>
            <person name="Jeske O."/>
            <person name="Meyerdierks A."/>
            <person name="Storesund J.E."/>
            <person name="Kallscheuer N."/>
            <person name="Luecker S."/>
            <person name="Lage O.M."/>
            <person name="Pohl T."/>
            <person name="Merkel B.J."/>
            <person name="Hornburger P."/>
            <person name="Mueller R.-W."/>
            <person name="Bruemmer F."/>
            <person name="Labrenz M."/>
            <person name="Spormann A.M."/>
            <person name="Op den Camp H."/>
            <person name="Overmann J."/>
            <person name="Amann R."/>
            <person name="Jetten M.S.M."/>
            <person name="Mascher T."/>
            <person name="Medema M.H."/>
            <person name="Devos D.P."/>
            <person name="Kaster A.-K."/>
            <person name="Ovreas L."/>
            <person name="Rohde M."/>
            <person name="Galperin M.Y."/>
            <person name="Jogler C."/>
        </authorList>
    </citation>
    <scope>NUCLEOTIDE SEQUENCE [LARGE SCALE GENOMIC DNA]</scope>
    <source>
        <strain evidence="3 4">Mal4</strain>
    </source>
</reference>
<sequence precursor="true">MRAAASLFAACLLLTAPAGVHADDDPASAEQARILRWESAIQKFEQADRDEPPAAGGVLFVGSSSIRLWDLEKSFPGLDAINRGFGGSHTADAVHYFDRIVAPHKPRVIAMYAGDNDIAGNKPPCQVLDDFRQFVSKVEETLPGTKVVYIAIKPSLKRWNLVHKMRAANALIEAECVEKDHLEYVDIDAPMLGEDGMPREELFANDGLHLSPAGYELWTELVRPHLSVETVSTGAN</sequence>
<dbReference type="Pfam" id="PF13472">
    <property type="entry name" value="Lipase_GDSL_2"/>
    <property type="match status" value="1"/>
</dbReference>
<dbReference type="InterPro" id="IPR051532">
    <property type="entry name" value="Ester_Hydrolysis_Enzymes"/>
</dbReference>
<proteinExistence type="predicted"/>
<evidence type="ECO:0000313" key="3">
    <source>
        <dbReference type="EMBL" id="QDU38132.1"/>
    </source>
</evidence>
<evidence type="ECO:0000256" key="1">
    <source>
        <dbReference type="SAM" id="SignalP"/>
    </source>
</evidence>
<feature type="signal peptide" evidence="1">
    <location>
        <begin position="1"/>
        <end position="22"/>
    </location>
</feature>
<gene>
    <name evidence="3" type="ORF">Mal4_24540</name>
</gene>
<name>A0A517Z6L0_9PLAN</name>
<dbReference type="GO" id="GO:0004622">
    <property type="term" value="F:phosphatidylcholine lysophospholipase activity"/>
    <property type="evidence" value="ECO:0007669"/>
    <property type="project" value="TreeGrafter"/>
</dbReference>
<dbReference type="SUPFAM" id="SSF52266">
    <property type="entry name" value="SGNH hydrolase"/>
    <property type="match status" value="1"/>
</dbReference>
<dbReference type="InterPro" id="IPR013830">
    <property type="entry name" value="SGNH_hydro"/>
</dbReference>
<dbReference type="CDD" id="cd04502">
    <property type="entry name" value="SGNH_hydrolase_like_7"/>
    <property type="match status" value="1"/>
</dbReference>
<feature type="chain" id="PRO_5022185068" evidence="1">
    <location>
        <begin position="23"/>
        <end position="236"/>
    </location>
</feature>
<keyword evidence="1" id="KW-0732">Signal</keyword>
<evidence type="ECO:0000313" key="4">
    <source>
        <dbReference type="Proteomes" id="UP000320496"/>
    </source>
</evidence>
<dbReference type="EMBL" id="CP036275">
    <property type="protein sequence ID" value="QDU38132.1"/>
    <property type="molecule type" value="Genomic_DNA"/>
</dbReference>
<dbReference type="OrthoDB" id="2513075at2"/>
<dbReference type="RefSeq" id="WP_145369447.1">
    <property type="nucleotide sequence ID" value="NZ_CP036275.1"/>
</dbReference>
<keyword evidence="3" id="KW-0378">Hydrolase</keyword>
<feature type="domain" description="SGNH hydrolase-type esterase" evidence="2">
    <location>
        <begin position="74"/>
        <end position="217"/>
    </location>
</feature>
<dbReference type="PANTHER" id="PTHR30383">
    <property type="entry name" value="THIOESTERASE 1/PROTEASE 1/LYSOPHOSPHOLIPASE L1"/>
    <property type="match status" value="1"/>
</dbReference>
<dbReference type="InterPro" id="IPR036514">
    <property type="entry name" value="SGNH_hydro_sf"/>
</dbReference>
<keyword evidence="4" id="KW-1185">Reference proteome</keyword>
<dbReference type="Gene3D" id="3.40.50.1110">
    <property type="entry name" value="SGNH hydrolase"/>
    <property type="match status" value="1"/>
</dbReference>
<evidence type="ECO:0000259" key="2">
    <source>
        <dbReference type="Pfam" id="PF13472"/>
    </source>
</evidence>
<dbReference type="PANTHER" id="PTHR30383:SF5">
    <property type="entry name" value="SGNH HYDROLASE-TYPE ESTERASE DOMAIN-CONTAINING PROTEIN"/>
    <property type="match status" value="1"/>
</dbReference>